<evidence type="ECO:0000259" key="1">
    <source>
        <dbReference type="Pfam" id="PF00149"/>
    </source>
</evidence>
<dbReference type="Pfam" id="PF00149">
    <property type="entry name" value="Metallophos"/>
    <property type="match status" value="1"/>
</dbReference>
<dbReference type="InterPro" id="IPR029052">
    <property type="entry name" value="Metallo-depent_PP-like"/>
</dbReference>
<accession>A0ABV7XEX7</accession>
<dbReference type="SUPFAM" id="SSF56300">
    <property type="entry name" value="Metallo-dependent phosphatases"/>
    <property type="match status" value="1"/>
</dbReference>
<dbReference type="InterPro" id="IPR004843">
    <property type="entry name" value="Calcineurin-like_PHP"/>
</dbReference>
<comment type="caution">
    <text evidence="2">The sequence shown here is derived from an EMBL/GenBank/DDBJ whole genome shotgun (WGS) entry which is preliminary data.</text>
</comment>
<gene>
    <name evidence="2" type="ORF">ACFOMD_15720</name>
</gene>
<dbReference type="Gene3D" id="3.60.21.10">
    <property type="match status" value="1"/>
</dbReference>
<organism evidence="2 3">
    <name type="scientific">Sphingoaurantiacus capsulatus</name>
    <dbReference type="NCBI Taxonomy" id="1771310"/>
    <lineage>
        <taxon>Bacteria</taxon>
        <taxon>Pseudomonadati</taxon>
        <taxon>Pseudomonadota</taxon>
        <taxon>Alphaproteobacteria</taxon>
        <taxon>Sphingomonadales</taxon>
        <taxon>Sphingosinicellaceae</taxon>
        <taxon>Sphingoaurantiacus</taxon>
    </lineage>
</organism>
<sequence>MLKALLQQFWPSAGKREYALPAGVRVYAIGDIHGRLDKLRDMETQIAAHLAAHGAAPETFVVLLGDYVDRGPESRSVIDHLLGGNFAGLPTRRLLGNHEAALLTFLDDPSIGPAWLAYGGMATLASYGVSLPSVPVDDRMEYLRQALIAQLPPAHLEFLQSLELTVQVGDYLFVHAGVRPGRTLEQQSRSDLLEIREPFLGHRRPLPWRVVHGHTVSDAAEVLPSRIGLDTGAYASGRLTAAVIEGASVEILVA</sequence>
<proteinExistence type="predicted"/>
<dbReference type="EMBL" id="JBHRXV010000011">
    <property type="protein sequence ID" value="MFC3714020.1"/>
    <property type="molecule type" value="Genomic_DNA"/>
</dbReference>
<protein>
    <submittedName>
        <fullName evidence="2">Metallophosphoesterase</fullName>
    </submittedName>
</protein>
<dbReference type="Proteomes" id="UP001595615">
    <property type="component" value="Unassembled WGS sequence"/>
</dbReference>
<evidence type="ECO:0000313" key="2">
    <source>
        <dbReference type="EMBL" id="MFC3714020.1"/>
    </source>
</evidence>
<keyword evidence="3" id="KW-1185">Reference proteome</keyword>
<dbReference type="InterPro" id="IPR050126">
    <property type="entry name" value="Ap4A_hydrolase"/>
</dbReference>
<evidence type="ECO:0000313" key="3">
    <source>
        <dbReference type="Proteomes" id="UP001595615"/>
    </source>
</evidence>
<reference evidence="3" key="1">
    <citation type="journal article" date="2019" name="Int. J. Syst. Evol. Microbiol.">
        <title>The Global Catalogue of Microorganisms (GCM) 10K type strain sequencing project: providing services to taxonomists for standard genome sequencing and annotation.</title>
        <authorList>
            <consortium name="The Broad Institute Genomics Platform"/>
            <consortium name="The Broad Institute Genome Sequencing Center for Infectious Disease"/>
            <person name="Wu L."/>
            <person name="Ma J."/>
        </authorList>
    </citation>
    <scope>NUCLEOTIDE SEQUENCE [LARGE SCALE GENOMIC DNA]</scope>
    <source>
        <strain evidence="3">KCTC 42644</strain>
    </source>
</reference>
<feature type="domain" description="Calcineurin-like phosphoesterase" evidence="1">
    <location>
        <begin position="25"/>
        <end position="218"/>
    </location>
</feature>
<dbReference type="PANTHER" id="PTHR42850:SF4">
    <property type="entry name" value="ZINC-DEPENDENT ENDOPOLYPHOSPHATASE"/>
    <property type="match status" value="1"/>
</dbReference>
<dbReference type="PANTHER" id="PTHR42850">
    <property type="entry name" value="METALLOPHOSPHOESTERASE"/>
    <property type="match status" value="1"/>
</dbReference>
<dbReference type="RefSeq" id="WP_380863068.1">
    <property type="nucleotide sequence ID" value="NZ_JBHRXV010000011.1"/>
</dbReference>
<name>A0ABV7XEX7_9SPHN</name>